<name>A0AAN7MPF6_MYCAM</name>
<proteinExistence type="predicted"/>
<dbReference type="SUPFAM" id="SSF56672">
    <property type="entry name" value="DNA/RNA polymerases"/>
    <property type="match status" value="1"/>
</dbReference>
<dbReference type="EMBL" id="JAUNZN010000019">
    <property type="protein sequence ID" value="KAK4810342.1"/>
    <property type="molecule type" value="Genomic_DNA"/>
</dbReference>
<dbReference type="Gene3D" id="3.10.10.10">
    <property type="entry name" value="HIV Type 1 Reverse Transcriptase, subunit A, domain 1"/>
    <property type="match status" value="1"/>
</dbReference>
<evidence type="ECO:0000313" key="2">
    <source>
        <dbReference type="Proteomes" id="UP001333110"/>
    </source>
</evidence>
<dbReference type="AlphaFoldDB" id="A0AAN7MPF6"/>
<reference evidence="1 2" key="1">
    <citation type="journal article" date="2023" name="J. Hered.">
        <title>Chromosome-level genome of the wood stork (Mycteria americana) provides insight into avian chromosome evolution.</title>
        <authorList>
            <person name="Flamio R. Jr."/>
            <person name="Ramstad K.M."/>
        </authorList>
    </citation>
    <scope>NUCLEOTIDE SEQUENCE [LARGE SCALE GENOMIC DNA]</scope>
    <source>
        <strain evidence="1">JAX WOST 10</strain>
    </source>
</reference>
<keyword evidence="2" id="KW-1185">Reference proteome</keyword>
<evidence type="ECO:0000313" key="1">
    <source>
        <dbReference type="EMBL" id="KAK4810342.1"/>
    </source>
</evidence>
<organism evidence="1 2">
    <name type="scientific">Mycteria americana</name>
    <name type="common">Wood stork</name>
    <dbReference type="NCBI Taxonomy" id="33587"/>
    <lineage>
        <taxon>Eukaryota</taxon>
        <taxon>Metazoa</taxon>
        <taxon>Chordata</taxon>
        <taxon>Craniata</taxon>
        <taxon>Vertebrata</taxon>
        <taxon>Euteleostomi</taxon>
        <taxon>Archelosauria</taxon>
        <taxon>Archosauria</taxon>
        <taxon>Dinosauria</taxon>
        <taxon>Saurischia</taxon>
        <taxon>Theropoda</taxon>
        <taxon>Coelurosauria</taxon>
        <taxon>Aves</taxon>
        <taxon>Neognathae</taxon>
        <taxon>Neoaves</taxon>
        <taxon>Aequornithes</taxon>
        <taxon>Ciconiiformes</taxon>
        <taxon>Ciconiidae</taxon>
        <taxon>Mycteria</taxon>
    </lineage>
</organism>
<sequence>MDLRFALGMYYASHGPSPPTNPSLTVNLLQTAAPLPHSKVVNIPQYKMPADAILPITELIKELEEQGIIAKSHSPYNSTVWLVKKPNGK</sequence>
<dbReference type="InterPro" id="IPR043502">
    <property type="entry name" value="DNA/RNA_pol_sf"/>
</dbReference>
<comment type="caution">
    <text evidence="1">The sequence shown here is derived from an EMBL/GenBank/DDBJ whole genome shotgun (WGS) entry which is preliminary data.</text>
</comment>
<accession>A0AAN7MPF6</accession>
<protein>
    <submittedName>
        <fullName evidence="1">Uncharacterized protein</fullName>
    </submittedName>
</protein>
<gene>
    <name evidence="1" type="ORF">QYF61_019261</name>
</gene>
<dbReference type="Proteomes" id="UP001333110">
    <property type="component" value="Unassembled WGS sequence"/>
</dbReference>